<gene>
    <name evidence="1" type="ORF">MRB53_035041</name>
</gene>
<keyword evidence="2" id="KW-1185">Reference proteome</keyword>
<evidence type="ECO:0000313" key="1">
    <source>
        <dbReference type="EMBL" id="KAJ8615669.1"/>
    </source>
</evidence>
<accession>A0ACC2K3H0</accession>
<organism evidence="1 2">
    <name type="scientific">Persea americana</name>
    <name type="common">Avocado</name>
    <dbReference type="NCBI Taxonomy" id="3435"/>
    <lineage>
        <taxon>Eukaryota</taxon>
        <taxon>Viridiplantae</taxon>
        <taxon>Streptophyta</taxon>
        <taxon>Embryophyta</taxon>
        <taxon>Tracheophyta</taxon>
        <taxon>Spermatophyta</taxon>
        <taxon>Magnoliopsida</taxon>
        <taxon>Magnoliidae</taxon>
        <taxon>Laurales</taxon>
        <taxon>Lauraceae</taxon>
        <taxon>Persea</taxon>
    </lineage>
</organism>
<sequence length="786" mass="84730">MGVYRHLLGDPGSIDHFRDLYKVPSNVEVRPDYPDDGLTYRDGWMPFWLVSVVEAGVHFPLRPLVRDCLWEWRLCPCQLLPNGYKIIMGVVRLNQILKIGLGVPDIEDTYDLCKSAEGDTYYLRLRVRRTGFVTALEDSNRYAGEDRVLVRGGWEFGEAEPATTRELARRNRWKVNSAWHEQVRNYRGHNCRAAWFLLGYVPHYRSFNTSRKVSRIDSVLSGEGVSQRTETTVVPGPAAVTVAIPTGRLVESIDRAPAVSAAEPAGTSRAKPLPSLTRLVASSSEEEEEEEEMLRQRGRRYAAEDLSAAAFGDIGSGVRDSPQAVAATPPASPGGTPAPDAETVGTAAIGAARPDEPEVVLAPPPAVEAVVADDPPSDHVVGAGGRARPAEFAEGGRPEKRARVEASPGPSLPPPTGGTILPPPPAPWRPAIEEVLGRPLAETDRATDPQVVAALGRACALPQDMARWAEMDNESLLLSSMRSLVSLLQRSQMGIERLDAAEAREAEWVVERDELRASVESKDATLAEVAARNAGLVFDFEESKVEVERNKDELEDEKSQNLHLASELDDLRIATKRLEDDLESAKGTNRRLLSQRNQAQGSLEMALRGKAAEIESALAKQEARLKEEFLAEHDSIMGEEVGRLSANYKAQLPGIRDRAWELGWKAALRKAGIPEDSPLFQSPPSFSYSDSGLAAVSQASNLPSQSCPEANAAPGAPQEAPAAGADPEGNQVAAVVEAPPEAVAPEASATEAGATVPEATPIAPEASAVVAEVPPEIDCNVEAAAL</sequence>
<dbReference type="Proteomes" id="UP001234297">
    <property type="component" value="Chromosome 12"/>
</dbReference>
<protein>
    <submittedName>
        <fullName evidence="1">Uncharacterized protein</fullName>
    </submittedName>
</protein>
<name>A0ACC2K3H0_PERAE</name>
<proteinExistence type="predicted"/>
<evidence type="ECO:0000313" key="2">
    <source>
        <dbReference type="Proteomes" id="UP001234297"/>
    </source>
</evidence>
<comment type="caution">
    <text evidence="1">The sequence shown here is derived from an EMBL/GenBank/DDBJ whole genome shotgun (WGS) entry which is preliminary data.</text>
</comment>
<dbReference type="EMBL" id="CM056820">
    <property type="protein sequence ID" value="KAJ8615669.1"/>
    <property type="molecule type" value="Genomic_DNA"/>
</dbReference>
<reference evidence="1 2" key="1">
    <citation type="journal article" date="2022" name="Hortic Res">
        <title>A haplotype resolved chromosomal level avocado genome allows analysis of novel avocado genes.</title>
        <authorList>
            <person name="Nath O."/>
            <person name="Fletcher S.J."/>
            <person name="Hayward A."/>
            <person name="Shaw L.M."/>
            <person name="Masouleh A.K."/>
            <person name="Furtado A."/>
            <person name="Henry R.J."/>
            <person name="Mitter N."/>
        </authorList>
    </citation>
    <scope>NUCLEOTIDE SEQUENCE [LARGE SCALE GENOMIC DNA]</scope>
    <source>
        <strain evidence="2">cv. Hass</strain>
    </source>
</reference>